<dbReference type="InterPro" id="IPR039261">
    <property type="entry name" value="FNR_nucleotide-bd"/>
</dbReference>
<keyword evidence="3" id="KW-1185">Reference proteome</keyword>
<dbReference type="PANTHER" id="PTHR30157">
    <property type="entry name" value="FERRIC REDUCTASE, NADPH-DEPENDENT"/>
    <property type="match status" value="1"/>
</dbReference>
<gene>
    <name evidence="2" type="ORF">HNR67_004169</name>
</gene>
<organism evidence="2 3">
    <name type="scientific">Crossiella cryophila</name>
    <dbReference type="NCBI Taxonomy" id="43355"/>
    <lineage>
        <taxon>Bacteria</taxon>
        <taxon>Bacillati</taxon>
        <taxon>Actinomycetota</taxon>
        <taxon>Actinomycetes</taxon>
        <taxon>Pseudonocardiales</taxon>
        <taxon>Pseudonocardiaceae</taxon>
        <taxon>Crossiella</taxon>
    </lineage>
</organism>
<protein>
    <submittedName>
        <fullName evidence="2">NADPH-dependent ferric siderophore reductase</fullName>
    </submittedName>
</protein>
<dbReference type="Pfam" id="PF04954">
    <property type="entry name" value="SIP"/>
    <property type="match status" value="1"/>
</dbReference>
<feature type="domain" description="FAD-binding FR-type" evidence="1">
    <location>
        <begin position="1"/>
        <end position="123"/>
    </location>
</feature>
<dbReference type="GO" id="GO:0016491">
    <property type="term" value="F:oxidoreductase activity"/>
    <property type="evidence" value="ECO:0007669"/>
    <property type="project" value="InterPro"/>
</dbReference>
<comment type="caution">
    <text evidence="2">The sequence shown here is derived from an EMBL/GenBank/DDBJ whole genome shotgun (WGS) entry which is preliminary data.</text>
</comment>
<evidence type="ECO:0000259" key="1">
    <source>
        <dbReference type="PROSITE" id="PS51384"/>
    </source>
</evidence>
<dbReference type="Proteomes" id="UP000533598">
    <property type="component" value="Unassembled WGS sequence"/>
</dbReference>
<dbReference type="InterPro" id="IPR013113">
    <property type="entry name" value="SIP_FAD-bd"/>
</dbReference>
<dbReference type="PROSITE" id="PS51384">
    <property type="entry name" value="FAD_FR"/>
    <property type="match status" value="1"/>
</dbReference>
<evidence type="ECO:0000313" key="2">
    <source>
        <dbReference type="EMBL" id="MBB4678051.1"/>
    </source>
</evidence>
<proteinExistence type="predicted"/>
<dbReference type="RefSeq" id="WP_221489989.1">
    <property type="nucleotide sequence ID" value="NZ_BAAAUI010000027.1"/>
</dbReference>
<accession>A0A7W7FTD2</accession>
<evidence type="ECO:0000313" key="3">
    <source>
        <dbReference type="Proteomes" id="UP000533598"/>
    </source>
</evidence>
<dbReference type="SUPFAM" id="SSF63380">
    <property type="entry name" value="Riboflavin synthase domain-like"/>
    <property type="match status" value="1"/>
</dbReference>
<dbReference type="InterPro" id="IPR017938">
    <property type="entry name" value="Riboflavin_synthase-like_b-brl"/>
</dbReference>
<dbReference type="Gene3D" id="3.40.50.80">
    <property type="entry name" value="Nucleotide-binding domain of ferredoxin-NADP reductase (FNR) module"/>
    <property type="match status" value="1"/>
</dbReference>
<dbReference type="InterPro" id="IPR039374">
    <property type="entry name" value="SIP_fam"/>
</dbReference>
<dbReference type="CDD" id="cd06193">
    <property type="entry name" value="siderophore_interacting"/>
    <property type="match status" value="1"/>
</dbReference>
<dbReference type="Pfam" id="PF08021">
    <property type="entry name" value="FAD_binding_9"/>
    <property type="match status" value="1"/>
</dbReference>
<dbReference type="PANTHER" id="PTHR30157:SF0">
    <property type="entry name" value="NADPH-DEPENDENT FERRIC-CHELATE REDUCTASE"/>
    <property type="match status" value="1"/>
</dbReference>
<sequence length="256" mass="27773">MVVRRVVQLSPSVRLITFGGADLAGFASGGNDQRCKVFFPRPERTDFQLPTGGDWYEEYLNLDPSVRPPMRSYTIRRHDPERAEIDIEFVLHGDTGPASAWALRAAVGDHAAVCGPDARHFPVLGNEFHPPADTGYRLLAGDETALPAMMSIVDALGPGERAVVFAEVPDPGDVRPLNTLGDVDITWLPREAGAGVGAALLAAVAAAELPDGLPYAWIAGESTLVKQLRRHLVNGRGLDKRRIYFSGYWRHGGVLD</sequence>
<dbReference type="EMBL" id="JACHMH010000001">
    <property type="protein sequence ID" value="MBB4678051.1"/>
    <property type="molecule type" value="Genomic_DNA"/>
</dbReference>
<dbReference type="Gene3D" id="2.40.30.10">
    <property type="entry name" value="Translation factors"/>
    <property type="match status" value="1"/>
</dbReference>
<name>A0A7W7FTD2_9PSEU</name>
<dbReference type="InterPro" id="IPR017927">
    <property type="entry name" value="FAD-bd_FR_type"/>
</dbReference>
<dbReference type="InterPro" id="IPR007037">
    <property type="entry name" value="SIP_rossman_dom"/>
</dbReference>
<reference evidence="2 3" key="1">
    <citation type="submission" date="2020-08" db="EMBL/GenBank/DDBJ databases">
        <title>Sequencing the genomes of 1000 actinobacteria strains.</title>
        <authorList>
            <person name="Klenk H.-P."/>
        </authorList>
    </citation>
    <scope>NUCLEOTIDE SEQUENCE [LARGE SCALE GENOMIC DNA]</scope>
    <source>
        <strain evidence="2 3">DSM 44230</strain>
    </source>
</reference>
<dbReference type="AlphaFoldDB" id="A0A7W7FTD2"/>